<evidence type="ECO:0000256" key="1">
    <source>
        <dbReference type="ARBA" id="ARBA00000798"/>
    </source>
</evidence>
<feature type="compositionally biased region" description="Pro residues" evidence="13">
    <location>
        <begin position="495"/>
        <end position="512"/>
    </location>
</feature>
<feature type="compositionally biased region" description="Low complexity" evidence="13">
    <location>
        <begin position="437"/>
        <end position="448"/>
    </location>
</feature>
<dbReference type="GO" id="GO:0009395">
    <property type="term" value="P:phospholipid catabolic process"/>
    <property type="evidence" value="ECO:0007669"/>
    <property type="project" value="TreeGrafter"/>
</dbReference>
<dbReference type="InterPro" id="IPR000209">
    <property type="entry name" value="Peptidase_S8/S53_dom"/>
</dbReference>
<protein>
    <recommendedName>
        <fullName evidence="4">phospholipase D</fullName>
        <ecNumber evidence="4">3.1.4.4</ecNumber>
    </recommendedName>
</protein>
<dbReference type="PROSITE" id="PS00138">
    <property type="entry name" value="SUBTILASE_SER"/>
    <property type="match status" value="1"/>
</dbReference>
<dbReference type="OrthoDB" id="14911at2759"/>
<accession>A0A9E7HF17</accession>
<keyword evidence="11" id="KW-0442">Lipid degradation</keyword>
<keyword evidence="10" id="KW-0106">Calcium</keyword>
<sequence>MGKMVLCDRGLISRTEKGEQVKLAGGVAMLLLNSEEQGEELFADLHVLPASSVGAAATTAIKSYIASSKTPTAMITFQGTVYGKTAPMMAAFSSRGPSLVGPDIIKPDVTAPGMAILAAWPPSVSPSLVDSDQRRVNFNIISGTSMSCPHVSGLAALLKSLHLDWSPAAIRSALMTTAFAVDSKNASIIDVSTGLPATPFVLGSGHVDPEKASKPGLIYDIAPDDYLNYLLHSQQLATFSRKKYNCPKNKIIRARDLNYPSFAVLFDGGRKKSTLTHTRTVTNVGQAQCRYTVNVREPQGVRITVKPTVLTFNKVGQKLRYMVTFSSVGGDGSAFGELAWVGDGPAVRSPVTDHRVQDQLQFVVPSPPPPLLLEEKKVNSRHLRSHRTFLLPLPHAKLIQTGVFSPSFFWPKKAIKKSEQQSTAWWEKQRKKKSMDNPYPYSPYGYPNHPSPPPPVPNPYHSPYQLPPPYLYPSNSFPSPQDPQPQFNHSGSFHYPPPPPSSYPPPPPPSAAPPNYSYDPYCSPQNDPHPYIYPHSLPDDPNYSGFHHTASSSHHEPSEHAVLSAQSSISSSSSSMYPIDDLLANVRLSDESSGAPPGSVSSHHRPGVDGYQHQSSSSGGFSPYTPVAAPAAASFGVSQHGAIVPFVGTSPSKGRASLKVLLLHGNLDIWVVEAKNLPNMDMFSKTLGDLLGPRITGTITGKVEQMTSITSDPYVTITVSGAAIGRTYVLNNSENPVWKQHFNVPVAHHAAEVQFVVKDSDVVGAQLIGVVSIPTEQIYSGQKVEGTYQILGPNGKQCKPGCVLRLSIQYIPMERLSINHQGVGAGPHYCGVPDTYFPLRKGGKVTLYQDAHVPDGCLPDLRLGNGMLYEHGKCWHDIFNAISQARRLIYIVGWSVFHTVQLVRDPGGLPSPILGDLLRSKSQEGVRVLLLVWDDPTSRNILGYRTNGVMGTRDEETRRFFKHSSVQVLLCPRSAGKRHSIVKQQNSDDSGPREPWHDLHSRIDGPAAYDVLKNFEERWLKASKHHGIKKLKKSSDDALLITEKIPDILRVDDLLFMNDNDPETWHVQIFRSIDSNSVKGFPKDPREATKKNLALWEERILIDMSIHRAYVHAIRAAQHFIYIENQYFLGSSFNWDSNKDLGANNLIPIEIALKIANKIRAKERFSAYIIIPMWPEGNPTGAPTQRILFWQNKTMQMMYETIYTALKEMGLENTYEPQDYLNFFCLGNREAPDVNNSSRNVETSPQALAKKNRRFMIYVHSKGMIVDDEYVILGSANINQRSLEGTRDTEIAMGAYQPQHTRAIRLSSPRGQHIGTIEECFNHPESLECMRRVRDIGQFNWRQYVASEITELRGHLLKYPVDVDRKGKVKPLPGCDTFPDIGGNISTFPSIPVQGQQGLAV</sequence>
<dbReference type="SMART" id="SM00155">
    <property type="entry name" value="PLDc"/>
    <property type="match status" value="1"/>
</dbReference>
<dbReference type="CDD" id="cd02120">
    <property type="entry name" value="PA_subtilisin_like"/>
    <property type="match status" value="1"/>
</dbReference>
<evidence type="ECO:0000313" key="17">
    <source>
        <dbReference type="Proteomes" id="UP001055439"/>
    </source>
</evidence>
<evidence type="ECO:0000259" key="15">
    <source>
        <dbReference type="SMART" id="SM00239"/>
    </source>
</evidence>
<keyword evidence="17" id="KW-1185">Reference proteome</keyword>
<dbReference type="CDD" id="cd04015">
    <property type="entry name" value="C2_plant_PLD"/>
    <property type="match status" value="1"/>
</dbReference>
<keyword evidence="9" id="KW-0720">Serine protease</keyword>
<dbReference type="SUPFAM" id="SSF49562">
    <property type="entry name" value="C2 domain (Calcium/lipid-binding domain, CaLB)"/>
    <property type="match status" value="1"/>
</dbReference>
<dbReference type="GO" id="GO:0004252">
    <property type="term" value="F:serine-type endopeptidase activity"/>
    <property type="evidence" value="ECO:0007669"/>
    <property type="project" value="InterPro"/>
</dbReference>
<dbReference type="PANTHER" id="PTHR18896:SF65">
    <property type="entry name" value="PHOSPHOLIPASE D BETA 1"/>
    <property type="match status" value="1"/>
</dbReference>
<dbReference type="EMBL" id="CP097510">
    <property type="protein sequence ID" value="URE32005.1"/>
    <property type="molecule type" value="Genomic_DNA"/>
</dbReference>
<reference evidence="16" key="1">
    <citation type="submission" date="2022-05" db="EMBL/GenBank/DDBJ databases">
        <title>The Musa troglodytarum L. genome provides insights into the mechanism of non-climacteric behaviour and enrichment of carotenoids.</title>
        <authorList>
            <person name="Wang J."/>
        </authorList>
    </citation>
    <scope>NUCLEOTIDE SEQUENCE</scope>
    <source>
        <tissue evidence="16">Leaf</tissue>
    </source>
</reference>
<dbReference type="GO" id="GO:0046872">
    <property type="term" value="F:metal ion binding"/>
    <property type="evidence" value="ECO:0007669"/>
    <property type="project" value="UniProtKB-KW"/>
</dbReference>
<organism evidence="16 17">
    <name type="scientific">Musa troglodytarum</name>
    <name type="common">fe'i banana</name>
    <dbReference type="NCBI Taxonomy" id="320322"/>
    <lineage>
        <taxon>Eukaryota</taxon>
        <taxon>Viridiplantae</taxon>
        <taxon>Streptophyta</taxon>
        <taxon>Embryophyta</taxon>
        <taxon>Tracheophyta</taxon>
        <taxon>Spermatophyta</taxon>
        <taxon>Magnoliopsida</taxon>
        <taxon>Liliopsida</taxon>
        <taxon>Zingiberales</taxon>
        <taxon>Musaceae</taxon>
        <taxon>Musa</taxon>
    </lineage>
</organism>
<evidence type="ECO:0000256" key="3">
    <source>
        <dbReference type="ARBA" id="ARBA00010683"/>
    </source>
</evidence>
<feature type="domain" description="C2" evidence="15">
    <location>
        <begin position="666"/>
        <end position="787"/>
    </location>
</feature>
<dbReference type="Pfam" id="PF00082">
    <property type="entry name" value="Peptidase_S8"/>
    <property type="match status" value="1"/>
</dbReference>
<dbReference type="GO" id="GO:0005886">
    <property type="term" value="C:plasma membrane"/>
    <property type="evidence" value="ECO:0007669"/>
    <property type="project" value="TreeGrafter"/>
</dbReference>
<dbReference type="InterPro" id="IPR023828">
    <property type="entry name" value="Peptidase_S8_Ser-AS"/>
</dbReference>
<keyword evidence="5" id="KW-0645">Protease</keyword>
<dbReference type="InterPro" id="IPR041469">
    <property type="entry name" value="Subtilisin-like_FN3"/>
</dbReference>
<dbReference type="InterPro" id="IPR000008">
    <property type="entry name" value="C2_dom"/>
</dbReference>
<evidence type="ECO:0000256" key="13">
    <source>
        <dbReference type="SAM" id="MobiDB-lite"/>
    </source>
</evidence>
<dbReference type="InterPro" id="IPR036852">
    <property type="entry name" value="Peptidase_S8/S53_dom_sf"/>
</dbReference>
<feature type="compositionally biased region" description="Low complexity" evidence="13">
    <location>
        <begin position="560"/>
        <end position="574"/>
    </location>
</feature>
<dbReference type="Gene3D" id="3.30.870.10">
    <property type="entry name" value="Endonuclease Chain A"/>
    <property type="match status" value="2"/>
</dbReference>
<evidence type="ECO:0000256" key="2">
    <source>
        <dbReference type="ARBA" id="ARBA00001913"/>
    </source>
</evidence>
<dbReference type="GO" id="GO:0006508">
    <property type="term" value="P:proteolysis"/>
    <property type="evidence" value="ECO:0007669"/>
    <property type="project" value="UniProtKB-KW"/>
</dbReference>
<evidence type="ECO:0000256" key="6">
    <source>
        <dbReference type="ARBA" id="ARBA00022723"/>
    </source>
</evidence>
<feature type="compositionally biased region" description="Low complexity" evidence="13">
    <location>
        <begin position="472"/>
        <end position="488"/>
    </location>
</feature>
<dbReference type="Pfam" id="PF00614">
    <property type="entry name" value="PLDc"/>
    <property type="match status" value="1"/>
</dbReference>
<dbReference type="InterPro" id="IPR001736">
    <property type="entry name" value="PLipase_D/transphosphatidylase"/>
</dbReference>
<keyword evidence="7" id="KW-0677">Repeat</keyword>
<dbReference type="SMART" id="SM00239">
    <property type="entry name" value="C2"/>
    <property type="match status" value="1"/>
</dbReference>
<evidence type="ECO:0000259" key="14">
    <source>
        <dbReference type="SMART" id="SM00155"/>
    </source>
</evidence>
<comment type="catalytic activity">
    <reaction evidence="1">
        <text>a 1,2-diacyl-sn-glycero-3-phosphocholine + H2O = a 1,2-diacyl-sn-glycero-3-phosphate + choline + H(+)</text>
        <dbReference type="Rhea" id="RHEA:14445"/>
        <dbReference type="ChEBI" id="CHEBI:15354"/>
        <dbReference type="ChEBI" id="CHEBI:15377"/>
        <dbReference type="ChEBI" id="CHEBI:15378"/>
        <dbReference type="ChEBI" id="CHEBI:57643"/>
        <dbReference type="ChEBI" id="CHEBI:58608"/>
        <dbReference type="EC" id="3.1.4.4"/>
    </reaction>
</comment>
<evidence type="ECO:0000256" key="7">
    <source>
        <dbReference type="ARBA" id="ARBA00022737"/>
    </source>
</evidence>
<dbReference type="GO" id="GO:0004630">
    <property type="term" value="F:phospholipase D activity"/>
    <property type="evidence" value="ECO:0007669"/>
    <property type="project" value="UniProtKB-EC"/>
</dbReference>
<evidence type="ECO:0000256" key="5">
    <source>
        <dbReference type="ARBA" id="ARBA00022670"/>
    </source>
</evidence>
<dbReference type="PANTHER" id="PTHR18896">
    <property type="entry name" value="PHOSPHOLIPASE D"/>
    <property type="match status" value="1"/>
</dbReference>
<name>A0A9E7HF17_9LILI</name>
<dbReference type="InterPro" id="IPR024632">
    <property type="entry name" value="PLipase_D_C"/>
</dbReference>
<dbReference type="Gene3D" id="2.60.40.150">
    <property type="entry name" value="C2 domain"/>
    <property type="match status" value="1"/>
</dbReference>
<feature type="region of interest" description="Disordered" evidence="13">
    <location>
        <begin position="589"/>
        <end position="622"/>
    </location>
</feature>
<dbReference type="InterPro" id="IPR015679">
    <property type="entry name" value="PLipase_D_fam"/>
</dbReference>
<evidence type="ECO:0000256" key="9">
    <source>
        <dbReference type="ARBA" id="ARBA00022825"/>
    </source>
</evidence>
<evidence type="ECO:0000256" key="8">
    <source>
        <dbReference type="ARBA" id="ARBA00022801"/>
    </source>
</evidence>
<dbReference type="Proteomes" id="UP001055439">
    <property type="component" value="Chromosome 8"/>
</dbReference>
<dbReference type="Pfam" id="PF00168">
    <property type="entry name" value="C2"/>
    <property type="match status" value="1"/>
</dbReference>
<feature type="domain" description="PLD phosphodiesterase" evidence="14">
    <location>
        <begin position="1255"/>
        <end position="1282"/>
    </location>
</feature>
<keyword evidence="8" id="KW-0378">Hydrolase</keyword>
<evidence type="ECO:0000256" key="11">
    <source>
        <dbReference type="ARBA" id="ARBA00022963"/>
    </source>
</evidence>
<comment type="cofactor">
    <cofactor evidence="2">
        <name>Ca(2+)</name>
        <dbReference type="ChEBI" id="CHEBI:29108"/>
    </cofactor>
</comment>
<proteinExistence type="inferred from homology"/>
<keyword evidence="12" id="KW-0443">Lipid metabolism</keyword>
<dbReference type="Gene3D" id="2.60.40.2310">
    <property type="match status" value="1"/>
</dbReference>
<dbReference type="Pfam" id="PF17766">
    <property type="entry name" value="fn3_6"/>
    <property type="match status" value="1"/>
</dbReference>
<dbReference type="InterPro" id="IPR035892">
    <property type="entry name" value="C2_domain_sf"/>
</dbReference>
<gene>
    <name evidence="16" type="ORF">MUK42_01782</name>
</gene>
<dbReference type="EC" id="3.1.4.4" evidence="4"/>
<dbReference type="Pfam" id="PF12357">
    <property type="entry name" value="PLD_C"/>
    <property type="match status" value="1"/>
</dbReference>
<dbReference type="SUPFAM" id="SSF56024">
    <property type="entry name" value="Phospholipase D/nuclease"/>
    <property type="match status" value="2"/>
</dbReference>
<dbReference type="SUPFAM" id="SSF52743">
    <property type="entry name" value="Subtilisin-like"/>
    <property type="match status" value="1"/>
</dbReference>
<feature type="region of interest" description="Disordered" evidence="13">
    <location>
        <begin position="420"/>
        <end position="574"/>
    </location>
</feature>
<evidence type="ECO:0000256" key="12">
    <source>
        <dbReference type="ARBA" id="ARBA00023098"/>
    </source>
</evidence>
<evidence type="ECO:0000256" key="4">
    <source>
        <dbReference type="ARBA" id="ARBA00012027"/>
    </source>
</evidence>
<dbReference type="Gene3D" id="3.40.50.200">
    <property type="entry name" value="Peptidase S8/S53 domain"/>
    <property type="match status" value="1"/>
</dbReference>
<evidence type="ECO:0000313" key="16">
    <source>
        <dbReference type="EMBL" id="URE32005.1"/>
    </source>
</evidence>
<dbReference type="Gene3D" id="3.50.30.30">
    <property type="match status" value="1"/>
</dbReference>
<evidence type="ECO:0000256" key="10">
    <source>
        <dbReference type="ARBA" id="ARBA00022837"/>
    </source>
</evidence>
<feature type="non-terminal residue" evidence="16">
    <location>
        <position position="1401"/>
    </location>
</feature>
<feature type="compositionally biased region" description="Pro residues" evidence="13">
    <location>
        <begin position="449"/>
        <end position="471"/>
    </location>
</feature>
<keyword evidence="6" id="KW-0479">Metal-binding</keyword>
<comment type="similarity">
    <text evidence="3">Belongs to the phospholipase D family. C2-PLD subfamily.</text>
</comment>